<accession>N8RP42</accession>
<dbReference type="Gene3D" id="2.40.128.520">
    <property type="match status" value="1"/>
</dbReference>
<name>N8RP42_9GAMM</name>
<dbReference type="Pfam" id="PF09917">
    <property type="entry name" value="DUF2147"/>
    <property type="match status" value="1"/>
</dbReference>
<comment type="caution">
    <text evidence="2">The sequence shown here is derived from an EMBL/GenBank/DDBJ whole genome shotgun (WGS) entry which is preliminary data.</text>
</comment>
<keyword evidence="3" id="KW-1185">Reference proteome</keyword>
<feature type="domain" description="DUF2147" evidence="1">
    <location>
        <begin position="1"/>
        <end position="48"/>
    </location>
</feature>
<dbReference type="InterPro" id="IPR019223">
    <property type="entry name" value="DUF2147"/>
</dbReference>
<proteinExistence type="predicted"/>
<dbReference type="Proteomes" id="UP000023776">
    <property type="component" value="Unassembled WGS sequence"/>
</dbReference>
<dbReference type="PATRIC" id="fig|981333.9.peg.635"/>
<dbReference type="AlphaFoldDB" id="N8RP42"/>
<protein>
    <recommendedName>
        <fullName evidence="1">DUF2147 domain-containing protein</fullName>
    </recommendedName>
</protein>
<evidence type="ECO:0000313" key="2">
    <source>
        <dbReference type="EMBL" id="ENU37138.1"/>
    </source>
</evidence>
<evidence type="ECO:0000259" key="1">
    <source>
        <dbReference type="Pfam" id="PF09917"/>
    </source>
</evidence>
<organism evidence="2 3">
    <name type="scientific">Acinetobacter parvus DSM 16617 = CIP 108168</name>
    <dbReference type="NCBI Taxonomy" id="981333"/>
    <lineage>
        <taxon>Bacteria</taxon>
        <taxon>Pseudomonadati</taxon>
        <taxon>Pseudomonadota</taxon>
        <taxon>Gammaproteobacteria</taxon>
        <taxon>Moraxellales</taxon>
        <taxon>Moraxellaceae</taxon>
        <taxon>Acinetobacter</taxon>
    </lineage>
</organism>
<evidence type="ECO:0000313" key="3">
    <source>
        <dbReference type="Proteomes" id="UP000023776"/>
    </source>
</evidence>
<sequence>MGLEVLTGLVEDPKRPNNYIDGDILESKTGKTYKGKARLSPDGKRLFIHWSVKPRGLARGYKRLA</sequence>
<dbReference type="HOGENOM" id="CLU_2839739_0_0_6"/>
<reference evidence="2 3" key="1">
    <citation type="submission" date="2013-02" db="EMBL/GenBank/DDBJ databases">
        <title>The Genome Sequence of Acinetobacter parvus CIP 108168.</title>
        <authorList>
            <consortium name="The Broad Institute Genome Sequencing Platform"/>
            <consortium name="The Broad Institute Genome Sequencing Center for Infectious Disease"/>
            <person name="Cerqueira G."/>
            <person name="Feldgarden M."/>
            <person name="Courvalin P."/>
            <person name="Perichon B."/>
            <person name="Grillot-Courvalin C."/>
            <person name="Clermont D."/>
            <person name="Rocha E."/>
            <person name="Yoon E.-J."/>
            <person name="Nemec A."/>
            <person name="Walker B."/>
            <person name="Young S.K."/>
            <person name="Zeng Q."/>
            <person name="Gargeya S."/>
            <person name="Fitzgerald M."/>
            <person name="Haas B."/>
            <person name="Abouelleil A."/>
            <person name="Alvarado L."/>
            <person name="Arachchi H.M."/>
            <person name="Berlin A.M."/>
            <person name="Chapman S.B."/>
            <person name="Dewar J."/>
            <person name="Goldberg J."/>
            <person name="Griggs A."/>
            <person name="Gujja S."/>
            <person name="Hansen M."/>
            <person name="Howarth C."/>
            <person name="Imamovic A."/>
            <person name="Larimer J."/>
            <person name="McCowan C."/>
            <person name="Murphy C."/>
            <person name="Neiman D."/>
            <person name="Pearson M."/>
            <person name="Priest M."/>
            <person name="Roberts A."/>
            <person name="Saif S."/>
            <person name="Shea T."/>
            <person name="Sisk P."/>
            <person name="Sykes S."/>
            <person name="Wortman J."/>
            <person name="Nusbaum C."/>
            <person name="Birren B."/>
        </authorList>
    </citation>
    <scope>NUCLEOTIDE SEQUENCE [LARGE SCALE GENOMIC DNA]</scope>
    <source>
        <strain evidence="2 3">CIP 108168</strain>
    </source>
</reference>
<dbReference type="EMBL" id="APOM01000013">
    <property type="protein sequence ID" value="ENU37138.1"/>
    <property type="molecule type" value="Genomic_DNA"/>
</dbReference>
<gene>
    <name evidence="2" type="ORF">F988_00631</name>
</gene>